<gene>
    <name evidence="6" type="ORF">FIBSPDRAFT_863571</name>
</gene>
<evidence type="ECO:0000256" key="5">
    <source>
        <dbReference type="RuleBase" id="RU362022"/>
    </source>
</evidence>
<keyword evidence="5" id="KW-0949">S-adenosyl-L-methionine</keyword>
<organism evidence="6 7">
    <name type="scientific">Athelia psychrophila</name>
    <dbReference type="NCBI Taxonomy" id="1759441"/>
    <lineage>
        <taxon>Eukaryota</taxon>
        <taxon>Fungi</taxon>
        <taxon>Dikarya</taxon>
        <taxon>Basidiomycota</taxon>
        <taxon>Agaricomycotina</taxon>
        <taxon>Agaricomycetes</taxon>
        <taxon>Agaricomycetidae</taxon>
        <taxon>Atheliales</taxon>
        <taxon>Atheliaceae</taxon>
        <taxon>Athelia</taxon>
    </lineage>
</organism>
<dbReference type="GO" id="GO:0032259">
    <property type="term" value="P:methylation"/>
    <property type="evidence" value="ECO:0007669"/>
    <property type="project" value="UniProtKB-KW"/>
</dbReference>
<dbReference type="EC" id="2.1.1.100" evidence="5"/>
<sequence length="126" mass="14224">MMRIASYRALGKLFTFELSIRKDHALVTDGPYAYVRHPSYTGLLLLVVGCYACQLCPGALVGEWIRGMQPATKKVLGALWAVMWVLEIAVLVGRAKKEDAMLKEQFGKEWDRWASRVPARLLPFVL</sequence>
<dbReference type="PANTHER" id="PTHR12714">
    <property type="entry name" value="PROTEIN-S ISOPRENYLCYSTEINE O-METHYLTRANSFERASE"/>
    <property type="match status" value="1"/>
</dbReference>
<evidence type="ECO:0000256" key="4">
    <source>
        <dbReference type="ARBA" id="ARBA00023136"/>
    </source>
</evidence>
<reference evidence="6 7" key="1">
    <citation type="journal article" date="2016" name="Mol. Biol. Evol.">
        <title>Comparative Genomics of Early-Diverging Mushroom-Forming Fungi Provides Insights into the Origins of Lignocellulose Decay Capabilities.</title>
        <authorList>
            <person name="Nagy L.G."/>
            <person name="Riley R."/>
            <person name="Tritt A."/>
            <person name="Adam C."/>
            <person name="Daum C."/>
            <person name="Floudas D."/>
            <person name="Sun H."/>
            <person name="Yadav J.S."/>
            <person name="Pangilinan J."/>
            <person name="Larsson K.H."/>
            <person name="Matsuura K."/>
            <person name="Barry K."/>
            <person name="Labutti K."/>
            <person name="Kuo R."/>
            <person name="Ohm R.A."/>
            <person name="Bhattacharya S.S."/>
            <person name="Shirouzu T."/>
            <person name="Yoshinaga Y."/>
            <person name="Martin F.M."/>
            <person name="Grigoriev I.V."/>
            <person name="Hibbett D.S."/>
        </authorList>
    </citation>
    <scope>NUCLEOTIDE SEQUENCE [LARGE SCALE GENOMIC DNA]</scope>
    <source>
        <strain evidence="6 7">CBS 109695</strain>
    </source>
</reference>
<keyword evidence="4 5" id="KW-0472">Membrane</keyword>
<protein>
    <recommendedName>
        <fullName evidence="5">Protein-S-isoprenylcysteine O-methyltransferase</fullName>
        <ecNumber evidence="5">2.1.1.100</ecNumber>
    </recommendedName>
</protein>
<comment type="caution">
    <text evidence="5">Lacks conserved residue(s) required for the propagation of feature annotation.</text>
</comment>
<dbReference type="OrthoDB" id="422086at2759"/>
<keyword evidence="3 5" id="KW-1133">Transmembrane helix</keyword>
<dbReference type="Pfam" id="PF04140">
    <property type="entry name" value="ICMT"/>
    <property type="match status" value="1"/>
</dbReference>
<dbReference type="Proteomes" id="UP000076532">
    <property type="component" value="Unassembled WGS sequence"/>
</dbReference>
<proteinExistence type="inferred from homology"/>
<dbReference type="STRING" id="436010.A0A166H6W5"/>
<evidence type="ECO:0000256" key="1">
    <source>
        <dbReference type="ARBA" id="ARBA00004141"/>
    </source>
</evidence>
<comment type="similarity">
    <text evidence="5">Belongs to the class VI-like SAM-binding methyltransferase superfamily. Isoprenylcysteine carboxyl methyltransferase family.</text>
</comment>
<evidence type="ECO:0000256" key="3">
    <source>
        <dbReference type="ARBA" id="ARBA00022989"/>
    </source>
</evidence>
<dbReference type="AlphaFoldDB" id="A0A166H6W5"/>
<dbReference type="GO" id="GO:0005789">
    <property type="term" value="C:endoplasmic reticulum membrane"/>
    <property type="evidence" value="ECO:0007669"/>
    <property type="project" value="UniProtKB-SubCell"/>
</dbReference>
<dbReference type="EMBL" id="KV417571">
    <property type="protein sequence ID" value="KZP18548.1"/>
    <property type="molecule type" value="Genomic_DNA"/>
</dbReference>
<dbReference type="GO" id="GO:0004671">
    <property type="term" value="F:protein C-terminal S-isoprenylcysteine carboxyl O-methyltransferase activity"/>
    <property type="evidence" value="ECO:0007669"/>
    <property type="project" value="UniProtKB-EC"/>
</dbReference>
<keyword evidence="5" id="KW-0808">Transferase</keyword>
<dbReference type="InterPro" id="IPR007269">
    <property type="entry name" value="ICMT_MeTrfase"/>
</dbReference>
<dbReference type="Gene3D" id="1.20.120.1630">
    <property type="match status" value="1"/>
</dbReference>
<feature type="transmembrane region" description="Helical" evidence="5">
    <location>
        <begin position="77"/>
        <end position="95"/>
    </location>
</feature>
<keyword evidence="5" id="KW-0489">Methyltransferase</keyword>
<keyword evidence="2 5" id="KW-0812">Transmembrane</keyword>
<keyword evidence="5" id="KW-0256">Endoplasmic reticulum</keyword>
<dbReference type="PANTHER" id="PTHR12714:SF9">
    <property type="entry name" value="PROTEIN-S-ISOPRENYLCYSTEINE O-METHYLTRANSFERASE"/>
    <property type="match status" value="1"/>
</dbReference>
<evidence type="ECO:0000313" key="6">
    <source>
        <dbReference type="EMBL" id="KZP18548.1"/>
    </source>
</evidence>
<comment type="catalytic activity">
    <reaction evidence="5">
        <text>[protein]-C-terminal S-[(2E,6E)-farnesyl]-L-cysteine + S-adenosyl-L-methionine = [protein]-C-terminal S-[(2E,6E)-farnesyl]-L-cysteine methyl ester + S-adenosyl-L-homocysteine</text>
        <dbReference type="Rhea" id="RHEA:21672"/>
        <dbReference type="Rhea" id="RHEA-COMP:12125"/>
        <dbReference type="Rhea" id="RHEA-COMP:12126"/>
        <dbReference type="ChEBI" id="CHEBI:57856"/>
        <dbReference type="ChEBI" id="CHEBI:59789"/>
        <dbReference type="ChEBI" id="CHEBI:90510"/>
        <dbReference type="ChEBI" id="CHEBI:90511"/>
        <dbReference type="EC" id="2.1.1.100"/>
    </reaction>
</comment>
<name>A0A166H6W5_9AGAM</name>
<evidence type="ECO:0000256" key="2">
    <source>
        <dbReference type="ARBA" id="ARBA00022692"/>
    </source>
</evidence>
<accession>A0A166H6W5</accession>
<feature type="transmembrane region" description="Helical" evidence="5">
    <location>
        <begin position="43"/>
        <end position="65"/>
    </location>
</feature>
<keyword evidence="7" id="KW-1185">Reference proteome</keyword>
<evidence type="ECO:0000313" key="7">
    <source>
        <dbReference type="Proteomes" id="UP000076532"/>
    </source>
</evidence>
<comment type="subcellular location">
    <subcellularLocation>
        <location evidence="5">Endoplasmic reticulum membrane</location>
        <topology evidence="5">Multi-pass membrane protein</topology>
    </subcellularLocation>
    <subcellularLocation>
        <location evidence="1">Membrane</location>
        <topology evidence="1">Multi-pass membrane protein</topology>
    </subcellularLocation>
</comment>